<evidence type="ECO:0000256" key="1">
    <source>
        <dbReference type="ARBA" id="ARBA00022908"/>
    </source>
</evidence>
<evidence type="ECO:0000313" key="9">
    <source>
        <dbReference type="EMBL" id="KNF08518.1"/>
    </source>
</evidence>
<evidence type="ECO:0000259" key="7">
    <source>
        <dbReference type="PROSITE" id="PS51736"/>
    </source>
</evidence>
<evidence type="ECO:0000256" key="5">
    <source>
        <dbReference type="PROSITE-ProRule" id="PRU10137"/>
    </source>
</evidence>
<dbReference type="STRING" id="1503.CLPU_6c00040"/>
<keyword evidence="2" id="KW-0238">DNA-binding</keyword>
<feature type="domain" description="Resolvase/invertase-type recombinase catalytic" evidence="7">
    <location>
        <begin position="3"/>
        <end position="148"/>
    </location>
</feature>
<dbReference type="GO" id="GO:0003677">
    <property type="term" value="F:DNA binding"/>
    <property type="evidence" value="ECO:0007669"/>
    <property type="project" value="UniProtKB-KW"/>
</dbReference>
<evidence type="ECO:0000256" key="4">
    <source>
        <dbReference type="PIRSR" id="PIRSR606118-50"/>
    </source>
</evidence>
<dbReference type="PANTHER" id="PTHR30461:SF23">
    <property type="entry name" value="DNA RECOMBINASE-RELATED"/>
    <property type="match status" value="1"/>
</dbReference>
<dbReference type="InterPro" id="IPR025827">
    <property type="entry name" value="Zn_ribbon_recom_dom"/>
</dbReference>
<reference evidence="10" key="1">
    <citation type="submission" date="2015-07" db="EMBL/GenBank/DDBJ databases">
        <title>Draft genome sequence of the purine-degrading Gottschalkia purinilyticum DSM 1384 (formerly Clostridium purinilyticum).</title>
        <authorList>
            <person name="Poehlein A."/>
            <person name="Schiel-Bengelsdorf B."/>
            <person name="Bengelsdorf F.R."/>
            <person name="Daniel R."/>
            <person name="Duerre P."/>
        </authorList>
    </citation>
    <scope>NUCLEOTIDE SEQUENCE [LARGE SCALE GENOMIC DNA]</scope>
    <source>
        <strain evidence="10">DSM 1384</strain>
    </source>
</reference>
<keyword evidence="3" id="KW-0233">DNA recombination</keyword>
<comment type="caution">
    <text evidence="9">The sequence shown here is derived from an EMBL/GenBank/DDBJ whole genome shotgun (WGS) entry which is preliminary data.</text>
</comment>
<feature type="coiled-coil region" evidence="6">
    <location>
        <begin position="394"/>
        <end position="421"/>
    </location>
</feature>
<dbReference type="PROSITE" id="PS00397">
    <property type="entry name" value="RECOMBINASES_1"/>
    <property type="match status" value="1"/>
</dbReference>
<dbReference type="EMBL" id="LGSS01000006">
    <property type="protein sequence ID" value="KNF08518.1"/>
    <property type="molecule type" value="Genomic_DNA"/>
</dbReference>
<dbReference type="Gene3D" id="3.90.1750.20">
    <property type="entry name" value="Putative Large Serine Recombinase, Chain B, Domain 2"/>
    <property type="match status" value="1"/>
</dbReference>
<evidence type="ECO:0000256" key="2">
    <source>
        <dbReference type="ARBA" id="ARBA00023125"/>
    </source>
</evidence>
<dbReference type="Pfam" id="PF07508">
    <property type="entry name" value="Recombinase"/>
    <property type="match status" value="1"/>
</dbReference>
<dbReference type="RefSeq" id="WP_050355047.1">
    <property type="nucleotide sequence ID" value="NZ_LGSS01000006.1"/>
</dbReference>
<dbReference type="SUPFAM" id="SSF53041">
    <property type="entry name" value="Resolvase-like"/>
    <property type="match status" value="1"/>
</dbReference>
<dbReference type="AlphaFoldDB" id="A0A0L0WAH0"/>
<dbReference type="InterPro" id="IPR036162">
    <property type="entry name" value="Resolvase-like_N_sf"/>
</dbReference>
<accession>A0A0L0WAH0</accession>
<sequence length="480" mass="56234">MKKVAIYIRVSSQEQVENFSIDAQKDKLISYCKAKSWNIYDIFIDGGFSGANLDRPAIQKLLSQLKDIDIVLVYKLDRLSRSQKDTLYLIEEEFLKNNVDFVSLSESFDTTTPFGKAMIGILSVFAQLERETIKERARLGKEKRAKEGLYRGGANVPHGYNYIEETEELVIDEYESIHVKKIFELYTEKGYGYHRIATTLNKMGYKKRNGVEWQVNAIRRILKNPVYKGFIEYKGNAYPGLHEPIIPEELFDKTQDLIHKRGKDYVVTSKYLLTSLIRCGHCNARMRGSWVSQRKGSPKVYYYLCYSVAGTPAYMIKDPDCPGRNIPIAIVDNYVVDQIRKKQFEKEKLKEKYYERKKINTNTIDTSILDKKVKEVDKQIDKMMELYQFGNIPAQEISKRIENLYNDKNQLLKTIEHLKKEISVNDDIDFKDMIKYLNDFETIWENATFEEKRQIIKLLIKEVIVKDRNNIEVIFKNYCT</sequence>
<protein>
    <submittedName>
        <fullName evidence="9">Putative DNA recombinase CisA</fullName>
    </submittedName>
</protein>
<dbReference type="PROSITE" id="PS51736">
    <property type="entry name" value="RECOMBINASES_3"/>
    <property type="match status" value="1"/>
</dbReference>
<dbReference type="SMART" id="SM00857">
    <property type="entry name" value="Resolvase"/>
    <property type="match status" value="1"/>
</dbReference>
<dbReference type="FunFam" id="3.40.50.1390:FF:000009">
    <property type="entry name" value="Recombinase family protein"/>
    <property type="match status" value="1"/>
</dbReference>
<dbReference type="Proteomes" id="UP000037267">
    <property type="component" value="Unassembled WGS sequence"/>
</dbReference>
<gene>
    <name evidence="9" type="primary">cisA</name>
    <name evidence="9" type="ORF">CLPU_6c00040</name>
</gene>
<evidence type="ECO:0000259" key="8">
    <source>
        <dbReference type="PROSITE" id="PS51737"/>
    </source>
</evidence>
<dbReference type="InterPro" id="IPR050639">
    <property type="entry name" value="SSR_resolvase"/>
</dbReference>
<feature type="domain" description="Recombinase" evidence="8">
    <location>
        <begin position="157"/>
        <end position="264"/>
    </location>
</feature>
<keyword evidence="6" id="KW-0175">Coiled coil</keyword>
<dbReference type="InterPro" id="IPR006119">
    <property type="entry name" value="Resolv_N"/>
</dbReference>
<dbReference type="PATRIC" id="fig|1503.3.peg.2798"/>
<dbReference type="Gene3D" id="3.40.50.1390">
    <property type="entry name" value="Resolvase, N-terminal catalytic domain"/>
    <property type="match status" value="1"/>
</dbReference>
<dbReference type="GO" id="GO:0015074">
    <property type="term" value="P:DNA integration"/>
    <property type="evidence" value="ECO:0007669"/>
    <property type="project" value="UniProtKB-KW"/>
</dbReference>
<proteinExistence type="predicted"/>
<evidence type="ECO:0000313" key="10">
    <source>
        <dbReference type="Proteomes" id="UP000037267"/>
    </source>
</evidence>
<evidence type="ECO:0000256" key="3">
    <source>
        <dbReference type="ARBA" id="ARBA00023172"/>
    </source>
</evidence>
<evidence type="ECO:0000256" key="6">
    <source>
        <dbReference type="SAM" id="Coils"/>
    </source>
</evidence>
<feature type="active site" description="O-(5'-phospho-DNA)-serine intermediate" evidence="4 5">
    <location>
        <position position="11"/>
    </location>
</feature>
<dbReference type="PROSITE" id="PS51737">
    <property type="entry name" value="RECOMBINASE_DNA_BIND"/>
    <property type="match status" value="1"/>
</dbReference>
<name>A0A0L0WAH0_GOTPU</name>
<dbReference type="PANTHER" id="PTHR30461">
    <property type="entry name" value="DNA-INVERTASE FROM LAMBDOID PROPHAGE"/>
    <property type="match status" value="1"/>
</dbReference>
<dbReference type="InterPro" id="IPR038109">
    <property type="entry name" value="DNA_bind_recomb_sf"/>
</dbReference>
<dbReference type="GO" id="GO:0000150">
    <property type="term" value="F:DNA strand exchange activity"/>
    <property type="evidence" value="ECO:0007669"/>
    <property type="project" value="InterPro"/>
</dbReference>
<keyword evidence="1" id="KW-0229">DNA integration</keyword>
<dbReference type="Pfam" id="PF00239">
    <property type="entry name" value="Resolvase"/>
    <property type="match status" value="1"/>
</dbReference>
<dbReference type="InterPro" id="IPR011109">
    <property type="entry name" value="DNA_bind_recombinase_dom"/>
</dbReference>
<organism evidence="9 10">
    <name type="scientific">Gottschalkia purinilytica</name>
    <name type="common">Clostridium purinilyticum</name>
    <dbReference type="NCBI Taxonomy" id="1503"/>
    <lineage>
        <taxon>Bacteria</taxon>
        <taxon>Bacillati</taxon>
        <taxon>Bacillota</taxon>
        <taxon>Tissierellia</taxon>
        <taxon>Tissierellales</taxon>
        <taxon>Gottschalkiaceae</taxon>
        <taxon>Gottschalkia</taxon>
    </lineage>
</organism>
<dbReference type="CDD" id="cd03768">
    <property type="entry name" value="SR_ResInv"/>
    <property type="match status" value="1"/>
</dbReference>
<keyword evidence="10" id="KW-1185">Reference proteome</keyword>
<dbReference type="InterPro" id="IPR006118">
    <property type="entry name" value="Recombinase_CS"/>
</dbReference>
<dbReference type="OrthoDB" id="9781670at2"/>
<dbReference type="Pfam" id="PF13408">
    <property type="entry name" value="Zn_ribbon_recom"/>
    <property type="match status" value="1"/>
</dbReference>